<evidence type="ECO:0000313" key="7">
    <source>
        <dbReference type="EMBL" id="ELR70430.1"/>
    </source>
</evidence>
<keyword evidence="2 7" id="KW-0808">Transferase</keyword>
<dbReference type="PANTHER" id="PTHR43300:SF7">
    <property type="entry name" value="UDP-N-ACETYLBACILLOSAMINE N-ACETYLTRANSFERASE"/>
    <property type="match status" value="1"/>
</dbReference>
<dbReference type="PROSITE" id="PS00101">
    <property type="entry name" value="HEXAPEP_TRANSFERASES"/>
    <property type="match status" value="1"/>
</dbReference>
<dbReference type="InterPro" id="IPR041561">
    <property type="entry name" value="PglD_N"/>
</dbReference>
<name>L8JNL2_9BACT</name>
<evidence type="ECO:0000259" key="6">
    <source>
        <dbReference type="Pfam" id="PF17836"/>
    </source>
</evidence>
<protein>
    <submittedName>
        <fullName evidence="7">Acetyltransferase</fullName>
    </submittedName>
</protein>
<dbReference type="Pfam" id="PF00132">
    <property type="entry name" value="Hexapep"/>
    <property type="match status" value="1"/>
</dbReference>
<keyword evidence="4" id="KW-0012">Acyltransferase</keyword>
<dbReference type="eggNOG" id="COG0110">
    <property type="taxonomic scope" value="Bacteria"/>
</dbReference>
<dbReference type="Gene3D" id="2.160.10.10">
    <property type="entry name" value="Hexapeptide repeat proteins"/>
    <property type="match status" value="2"/>
</dbReference>
<dbReference type="PANTHER" id="PTHR43300">
    <property type="entry name" value="ACETYLTRANSFERASE"/>
    <property type="match status" value="1"/>
</dbReference>
<dbReference type="InterPro" id="IPR011004">
    <property type="entry name" value="Trimer_LpxA-like_sf"/>
</dbReference>
<dbReference type="STRING" id="1237149.C900_03784"/>
<dbReference type="CDD" id="cd03360">
    <property type="entry name" value="LbH_AT_putative"/>
    <property type="match status" value="1"/>
</dbReference>
<sequence length="212" mass="22220">MRNPVIIFGANNLGRAARDIFESNEVVIYGFLDDDASLHGTELDEISVLGSTDDDGYLKLIGKKCEAFVAVDDNKYRKSIVKMLNERRKVMPVNAIHRAAVIAETAYIGHGNFVNMGVKVADNAKVSNHCILNTNAVIDYGAEIGDFVQVGAGSVVNTGVVVGDEVFIGSGATVVSGVKIGKGARIGAGSVVIADVPAGKTVFGNPAQIVEA</sequence>
<dbReference type="Gene3D" id="3.40.50.20">
    <property type="match status" value="1"/>
</dbReference>
<evidence type="ECO:0000256" key="2">
    <source>
        <dbReference type="ARBA" id="ARBA00022679"/>
    </source>
</evidence>
<dbReference type="GO" id="GO:0016746">
    <property type="term" value="F:acyltransferase activity"/>
    <property type="evidence" value="ECO:0007669"/>
    <property type="project" value="UniProtKB-KW"/>
</dbReference>
<dbReference type="InterPro" id="IPR020019">
    <property type="entry name" value="AcTrfase_PglD-like"/>
</dbReference>
<dbReference type="InterPro" id="IPR018357">
    <property type="entry name" value="Hexapep_transf_CS"/>
</dbReference>
<dbReference type="AlphaFoldDB" id="L8JNL2"/>
<dbReference type="Proteomes" id="UP000011135">
    <property type="component" value="Unassembled WGS sequence"/>
</dbReference>
<dbReference type="EMBL" id="AMZN01000054">
    <property type="protein sequence ID" value="ELR70430.1"/>
    <property type="molecule type" value="Genomic_DNA"/>
</dbReference>
<accession>L8JNL2</accession>
<dbReference type="RefSeq" id="WP_009581190.1">
    <property type="nucleotide sequence ID" value="NZ_AMZN01000054.1"/>
</dbReference>
<evidence type="ECO:0000256" key="3">
    <source>
        <dbReference type="ARBA" id="ARBA00022737"/>
    </source>
</evidence>
<dbReference type="OrthoDB" id="9794407at2"/>
<evidence type="ECO:0000256" key="1">
    <source>
        <dbReference type="ARBA" id="ARBA00007274"/>
    </source>
</evidence>
<keyword evidence="8" id="KW-1185">Reference proteome</keyword>
<dbReference type="InterPro" id="IPR050179">
    <property type="entry name" value="Trans_hexapeptide_repeat"/>
</dbReference>
<reference evidence="7 8" key="1">
    <citation type="submission" date="2012-12" db="EMBL/GenBank/DDBJ databases">
        <title>Genome assembly of Fulvivirga imtechensis AK7.</title>
        <authorList>
            <person name="Nupur N."/>
            <person name="Khatri I."/>
            <person name="Kumar R."/>
            <person name="Subramanian S."/>
            <person name="Pinnaka A."/>
        </authorList>
    </citation>
    <scope>NUCLEOTIDE SEQUENCE [LARGE SCALE GENOMIC DNA]</scope>
    <source>
        <strain evidence="7 8">AK7</strain>
    </source>
</reference>
<evidence type="ECO:0000313" key="8">
    <source>
        <dbReference type="Proteomes" id="UP000011135"/>
    </source>
</evidence>
<dbReference type="SUPFAM" id="SSF51161">
    <property type="entry name" value="Trimeric LpxA-like enzymes"/>
    <property type="match status" value="1"/>
</dbReference>
<evidence type="ECO:0000256" key="5">
    <source>
        <dbReference type="PIRSR" id="PIRSR620019-2"/>
    </source>
</evidence>
<keyword evidence="3" id="KW-0677">Repeat</keyword>
<dbReference type="InterPro" id="IPR001451">
    <property type="entry name" value="Hexapep"/>
</dbReference>
<organism evidence="7 8">
    <name type="scientific">Fulvivirga imtechensis AK7</name>
    <dbReference type="NCBI Taxonomy" id="1237149"/>
    <lineage>
        <taxon>Bacteria</taxon>
        <taxon>Pseudomonadati</taxon>
        <taxon>Bacteroidota</taxon>
        <taxon>Cytophagia</taxon>
        <taxon>Cytophagales</taxon>
        <taxon>Fulvivirgaceae</taxon>
        <taxon>Fulvivirga</taxon>
    </lineage>
</organism>
<comment type="caution">
    <text evidence="7">The sequence shown here is derived from an EMBL/GenBank/DDBJ whole genome shotgun (WGS) entry which is preliminary data.</text>
</comment>
<comment type="similarity">
    <text evidence="1">Belongs to the transferase hexapeptide repeat family.</text>
</comment>
<dbReference type="NCBIfam" id="TIGR03570">
    <property type="entry name" value="NeuD_NnaD"/>
    <property type="match status" value="1"/>
</dbReference>
<gene>
    <name evidence="7" type="ORF">C900_03784</name>
</gene>
<evidence type="ECO:0000256" key="4">
    <source>
        <dbReference type="ARBA" id="ARBA00023315"/>
    </source>
</evidence>
<feature type="binding site" evidence="5">
    <location>
        <begin position="33"/>
        <end position="34"/>
    </location>
    <ligand>
        <name>substrate</name>
    </ligand>
</feature>
<feature type="domain" description="PglD N-terminal" evidence="6">
    <location>
        <begin position="5"/>
        <end position="84"/>
    </location>
</feature>
<dbReference type="Pfam" id="PF17836">
    <property type="entry name" value="PglD_N"/>
    <property type="match status" value="1"/>
</dbReference>
<proteinExistence type="inferred from homology"/>